<evidence type="ECO:0000256" key="1">
    <source>
        <dbReference type="ARBA" id="ARBA00022801"/>
    </source>
</evidence>
<sequence>MTEFRRLPLSTGVTLNVAVAGPEDAPPVILLHGFPESHRTWRGIAPLLQDRFRLVMPDQRGFGGSDRPQAVDEYRTDKIAADLFALADGLGIERFSLVGHDWGGAVAWAAAIKGDPRLERLGIVNAPHPLIFQKSLVESTEQRAASQYMTAFRTPGFEQAVEAMGLETFFEKSFSPHVDLSLIPPQERAQYVAEWSQPGALTAMLNWYRASHIHVPPPLLTVPVPDWVLGAFPKVRVPTLVVWGMRDKALLPVQLDGLDRLVEDLQIVRIPDAGHFVPWEKPEAVAAALGPFLAGEAGA</sequence>
<protein>
    <submittedName>
        <fullName evidence="3">Epoxide hydrolase</fullName>
        <ecNumber evidence="3">3.3.2.9</ecNumber>
    </submittedName>
</protein>
<organism evidence="3">
    <name type="scientific">uncultured Sphingomonas sp</name>
    <dbReference type="NCBI Taxonomy" id="158754"/>
    <lineage>
        <taxon>Bacteria</taxon>
        <taxon>Pseudomonadati</taxon>
        <taxon>Pseudomonadota</taxon>
        <taxon>Alphaproteobacteria</taxon>
        <taxon>Sphingomonadales</taxon>
        <taxon>Sphingomonadaceae</taxon>
        <taxon>Sphingomonas</taxon>
        <taxon>environmental samples</taxon>
    </lineage>
</organism>
<dbReference type="InterPro" id="IPR029058">
    <property type="entry name" value="AB_hydrolase_fold"/>
</dbReference>
<dbReference type="PANTHER" id="PTHR43329">
    <property type="entry name" value="EPOXIDE HYDROLASE"/>
    <property type="match status" value="1"/>
</dbReference>
<dbReference type="SUPFAM" id="SSF53474">
    <property type="entry name" value="alpha/beta-Hydrolases"/>
    <property type="match status" value="1"/>
</dbReference>
<dbReference type="EC" id="3.3.2.9" evidence="3"/>
<dbReference type="GO" id="GO:0033961">
    <property type="term" value="F:cis-stilbene-oxide hydrolase activity"/>
    <property type="evidence" value="ECO:0007669"/>
    <property type="project" value="UniProtKB-EC"/>
</dbReference>
<dbReference type="EMBL" id="CADCVZ010000025">
    <property type="protein sequence ID" value="CAA9506261.1"/>
    <property type="molecule type" value="Genomic_DNA"/>
</dbReference>
<evidence type="ECO:0000313" key="3">
    <source>
        <dbReference type="EMBL" id="CAA9506261.1"/>
    </source>
</evidence>
<accession>A0A6J4SVA7</accession>
<dbReference type="Pfam" id="PF00561">
    <property type="entry name" value="Abhydrolase_1"/>
    <property type="match status" value="1"/>
</dbReference>
<dbReference type="Gene3D" id="3.40.50.1820">
    <property type="entry name" value="alpha/beta hydrolase"/>
    <property type="match status" value="1"/>
</dbReference>
<dbReference type="RefSeq" id="WP_294172914.1">
    <property type="nucleotide sequence ID" value="NZ_CADCVZ010000025.1"/>
</dbReference>
<dbReference type="PRINTS" id="PR00412">
    <property type="entry name" value="EPOXHYDRLASE"/>
</dbReference>
<keyword evidence="1 3" id="KW-0378">Hydrolase</keyword>
<dbReference type="GO" id="GO:0004185">
    <property type="term" value="F:serine-type carboxypeptidase activity"/>
    <property type="evidence" value="ECO:0007669"/>
    <property type="project" value="InterPro"/>
</dbReference>
<dbReference type="PRINTS" id="PR00111">
    <property type="entry name" value="ABHYDROLASE"/>
</dbReference>
<gene>
    <name evidence="3" type="ORF">AVDCRST_MAG09-1071</name>
</gene>
<dbReference type="InterPro" id="IPR000073">
    <property type="entry name" value="AB_hydrolase_1"/>
</dbReference>
<feature type="domain" description="AB hydrolase-1" evidence="2">
    <location>
        <begin position="26"/>
        <end position="282"/>
    </location>
</feature>
<dbReference type="InterPro" id="IPR000639">
    <property type="entry name" value="Epox_hydrolase-like"/>
</dbReference>
<dbReference type="AlphaFoldDB" id="A0A6J4SVA7"/>
<dbReference type="InterPro" id="IPR033124">
    <property type="entry name" value="Ser_caboxypep_his_AS"/>
</dbReference>
<reference evidence="3" key="1">
    <citation type="submission" date="2020-02" db="EMBL/GenBank/DDBJ databases">
        <authorList>
            <person name="Meier V. D."/>
        </authorList>
    </citation>
    <scope>NUCLEOTIDE SEQUENCE</scope>
    <source>
        <strain evidence="3">AVDCRST_MAG09</strain>
    </source>
</reference>
<dbReference type="PROSITE" id="PS00560">
    <property type="entry name" value="CARBOXYPEPT_SER_HIS"/>
    <property type="match status" value="1"/>
</dbReference>
<evidence type="ECO:0000259" key="2">
    <source>
        <dbReference type="Pfam" id="PF00561"/>
    </source>
</evidence>
<proteinExistence type="predicted"/>
<name>A0A6J4SVA7_9SPHN</name>